<dbReference type="KEGG" id="muo:115461917"/>
<accession>A0A6P7X5S7</accession>
<organism evidence="2 3">
    <name type="scientific">Microcaecilia unicolor</name>
    <dbReference type="NCBI Taxonomy" id="1415580"/>
    <lineage>
        <taxon>Eukaryota</taxon>
        <taxon>Metazoa</taxon>
        <taxon>Chordata</taxon>
        <taxon>Craniata</taxon>
        <taxon>Vertebrata</taxon>
        <taxon>Euteleostomi</taxon>
        <taxon>Amphibia</taxon>
        <taxon>Gymnophiona</taxon>
        <taxon>Siphonopidae</taxon>
        <taxon>Microcaecilia</taxon>
    </lineage>
</organism>
<dbReference type="InParanoid" id="A0A6P7X5S7"/>
<gene>
    <name evidence="3" type="primary">LOC115461917</name>
</gene>
<dbReference type="SUPFAM" id="SSF49562">
    <property type="entry name" value="C2 domain (Calcium/lipid-binding domain, CaLB)"/>
    <property type="match status" value="1"/>
</dbReference>
<dbReference type="Gene3D" id="2.60.40.150">
    <property type="entry name" value="C2 domain"/>
    <property type="match status" value="1"/>
</dbReference>
<feature type="domain" description="C2" evidence="1">
    <location>
        <begin position="322"/>
        <end position="437"/>
    </location>
</feature>
<dbReference type="Proteomes" id="UP000515156">
    <property type="component" value="Chromosome 2"/>
</dbReference>
<dbReference type="RefSeq" id="XP_030047828.1">
    <property type="nucleotide sequence ID" value="XM_030191968.1"/>
</dbReference>
<name>A0A6P7X5S7_9AMPH</name>
<evidence type="ECO:0000313" key="3">
    <source>
        <dbReference type="RefSeq" id="XP_030047828.1"/>
    </source>
</evidence>
<dbReference type="PANTHER" id="PTHR46291:SF9">
    <property type="entry name" value="C2 CALCIUM-DEPENDENT DOMAIN-CONTAINING PROTEIN 4C-LIKE"/>
    <property type="match status" value="1"/>
</dbReference>
<dbReference type="OrthoDB" id="9947256at2759"/>
<dbReference type="PROSITE" id="PS50004">
    <property type="entry name" value="C2"/>
    <property type="match status" value="1"/>
</dbReference>
<reference evidence="3" key="1">
    <citation type="submission" date="2025-08" db="UniProtKB">
        <authorList>
            <consortium name="RefSeq"/>
        </authorList>
    </citation>
    <scope>IDENTIFICATION</scope>
</reference>
<dbReference type="AlphaFoldDB" id="A0A6P7X5S7"/>
<dbReference type="InterPro" id="IPR000008">
    <property type="entry name" value="C2_dom"/>
</dbReference>
<dbReference type="InterPro" id="IPR035892">
    <property type="entry name" value="C2_domain_sf"/>
</dbReference>
<evidence type="ECO:0000313" key="2">
    <source>
        <dbReference type="Proteomes" id="UP000515156"/>
    </source>
</evidence>
<dbReference type="GeneID" id="115461917"/>
<protein>
    <submittedName>
        <fullName evidence="3">C2 calcium-dependent domain-containing protein 4C-like</fullName>
    </submittedName>
</protein>
<proteinExistence type="predicted"/>
<sequence length="437" mass="49298">MWLIEKIRETVESSFSSEDQRSPVKDDNSSMKEKITRLPNNVLTPDTIPDFFIPPTFSSSSVNWKKKLTVAQKLPLLHNVSKSFAKIPLANVEHLYKKNGNEVTRLSNCHVIQIEGAEDIYIEEMSKNKCLQDKNYLSDLPSLSLQQGRDCYGIISFQGSPHTRRKESLFHVDVMNILQQRQGLLSKTCLNSTSVQPCFLGPPELSNIYKMSANEGIADGESLTSTDSFPFNSPLLPRSLSRSSLFKLFAQGNTLDEVATPVSKQFLRRKYYSADEWNSSENSPGSSINTNVTDFLSPAAFSFDFLQCQERQQKEHIVHLDRRGIVRLSAEYDSCNTTLRVRVIAAQDLYDKSFKAKNVNCHVVMYLIPGKVQRQKSTIIKNSKNPIFNEDFFFDAVLTDDLKAMSLKIKVVNSGISIKMKSVLGSKIVLLAELMPS</sequence>
<evidence type="ECO:0000259" key="1">
    <source>
        <dbReference type="PROSITE" id="PS50004"/>
    </source>
</evidence>
<dbReference type="Pfam" id="PF00168">
    <property type="entry name" value="C2"/>
    <property type="match status" value="1"/>
</dbReference>
<dbReference type="SMART" id="SM00239">
    <property type="entry name" value="C2"/>
    <property type="match status" value="1"/>
</dbReference>
<dbReference type="PANTHER" id="PTHR46291">
    <property type="entry name" value="C2 DOMAIN-CONTAINING PROTEIN"/>
    <property type="match status" value="1"/>
</dbReference>
<dbReference type="InterPro" id="IPR043549">
    <property type="entry name" value="C2C4C/C2C4D"/>
</dbReference>
<keyword evidence="2" id="KW-1185">Reference proteome</keyword>